<dbReference type="InterPro" id="IPR050570">
    <property type="entry name" value="Cell_wall_metabolism_enzyme"/>
</dbReference>
<keyword evidence="1" id="KW-0732">Signal</keyword>
<evidence type="ECO:0000256" key="3">
    <source>
        <dbReference type="SAM" id="Phobius"/>
    </source>
</evidence>
<dbReference type="Proteomes" id="UP000885771">
    <property type="component" value="Unassembled WGS sequence"/>
</dbReference>
<dbReference type="PANTHER" id="PTHR21666">
    <property type="entry name" value="PEPTIDASE-RELATED"/>
    <property type="match status" value="1"/>
</dbReference>
<accession>A0A7V5RP24</accession>
<reference evidence="5" key="1">
    <citation type="journal article" date="2020" name="mSystems">
        <title>Genome- and Community-Level Interaction Insights into Carbon Utilization and Element Cycling Functions of Hydrothermarchaeota in Hydrothermal Sediment.</title>
        <authorList>
            <person name="Zhou Z."/>
            <person name="Liu Y."/>
            <person name="Xu W."/>
            <person name="Pan J."/>
            <person name="Luo Z.H."/>
            <person name="Li M."/>
        </authorList>
    </citation>
    <scope>NUCLEOTIDE SEQUENCE [LARGE SCALE GENOMIC DNA]</scope>
    <source>
        <strain evidence="5">HyVt-460</strain>
    </source>
</reference>
<proteinExistence type="predicted"/>
<evidence type="ECO:0000256" key="1">
    <source>
        <dbReference type="ARBA" id="ARBA00022729"/>
    </source>
</evidence>
<dbReference type="Gene3D" id="2.70.70.10">
    <property type="entry name" value="Glucose Permease (Domain IIA)"/>
    <property type="match status" value="1"/>
</dbReference>
<dbReference type="AlphaFoldDB" id="A0A7V5RP24"/>
<keyword evidence="3" id="KW-1133">Transmembrane helix</keyword>
<comment type="caution">
    <text evidence="5">The sequence shown here is derived from an EMBL/GenBank/DDBJ whole genome shotgun (WGS) entry which is preliminary data.</text>
</comment>
<dbReference type="FunFam" id="2.70.70.10:FF:000006">
    <property type="entry name" value="M23 family peptidase"/>
    <property type="match status" value="1"/>
</dbReference>
<gene>
    <name evidence="5" type="ORF">ENJ15_00920</name>
</gene>
<evidence type="ECO:0000256" key="2">
    <source>
        <dbReference type="SAM" id="Coils"/>
    </source>
</evidence>
<name>A0A7V5RP24_CALAY</name>
<dbReference type="EMBL" id="DRLI01000041">
    <property type="protein sequence ID" value="HHM01545.1"/>
    <property type="molecule type" value="Genomic_DNA"/>
</dbReference>
<dbReference type="SUPFAM" id="SSF51261">
    <property type="entry name" value="Duplicated hybrid motif"/>
    <property type="match status" value="1"/>
</dbReference>
<dbReference type="InterPro" id="IPR016047">
    <property type="entry name" value="M23ase_b-sheet_dom"/>
</dbReference>
<sequence>MKDESRLIFVPRNSSTVKEYKISRVKLFTYASIFLIAFTFLGKISLDLLVDFSHNSKIKTLERTNIALENRLRETKAKINELNVRIADIVKKDDELRTVLGLPSVSSDVRNVGIGGADYNYDFNDEISGFNDPANLNEQLSLLSKLERESKLELESYAALMATFERKQDSIRYMPSLKPVLSGVISSSFGPRRHPIYKVRKHHDGLDFSAAKGTPVYASADGVISFTGRVNGYGKLIKLNHKYGFVTRYGHLSKIVVRRGQQVKRGQKIGEVGSTGLSTAPHLHYEVRYHGKAVNPSAYYFDDHVLNEKIVNNQ</sequence>
<evidence type="ECO:0000313" key="5">
    <source>
        <dbReference type="EMBL" id="HHM01545.1"/>
    </source>
</evidence>
<organism evidence="5">
    <name type="scientific">Caldithrix abyssi</name>
    <dbReference type="NCBI Taxonomy" id="187145"/>
    <lineage>
        <taxon>Bacteria</taxon>
        <taxon>Pseudomonadati</taxon>
        <taxon>Calditrichota</taxon>
        <taxon>Calditrichia</taxon>
        <taxon>Calditrichales</taxon>
        <taxon>Calditrichaceae</taxon>
        <taxon>Caldithrix</taxon>
    </lineage>
</organism>
<dbReference type="CDD" id="cd12797">
    <property type="entry name" value="M23_peptidase"/>
    <property type="match status" value="1"/>
</dbReference>
<keyword evidence="3" id="KW-0472">Membrane</keyword>
<dbReference type="InterPro" id="IPR011055">
    <property type="entry name" value="Dup_hybrid_motif"/>
</dbReference>
<dbReference type="GO" id="GO:0004222">
    <property type="term" value="F:metalloendopeptidase activity"/>
    <property type="evidence" value="ECO:0007669"/>
    <property type="project" value="TreeGrafter"/>
</dbReference>
<feature type="domain" description="M23ase beta-sheet core" evidence="4">
    <location>
        <begin position="202"/>
        <end position="296"/>
    </location>
</feature>
<feature type="coiled-coil region" evidence="2">
    <location>
        <begin position="58"/>
        <end position="92"/>
    </location>
</feature>
<keyword evidence="2" id="KW-0175">Coiled coil</keyword>
<feature type="transmembrane region" description="Helical" evidence="3">
    <location>
        <begin position="27"/>
        <end position="46"/>
    </location>
</feature>
<dbReference type="Pfam" id="PF01551">
    <property type="entry name" value="Peptidase_M23"/>
    <property type="match status" value="1"/>
</dbReference>
<protein>
    <submittedName>
        <fullName evidence="5">M23 family metallopeptidase</fullName>
    </submittedName>
</protein>
<keyword evidence="3" id="KW-0812">Transmembrane</keyword>
<evidence type="ECO:0000259" key="4">
    <source>
        <dbReference type="Pfam" id="PF01551"/>
    </source>
</evidence>
<dbReference type="PANTHER" id="PTHR21666:SF289">
    <property type="entry name" value="L-ALA--D-GLU ENDOPEPTIDASE"/>
    <property type="match status" value="1"/>
</dbReference>